<feature type="domain" description="Type II secretion system protein GspF" evidence="7">
    <location>
        <begin position="169"/>
        <end position="292"/>
    </location>
</feature>
<evidence type="ECO:0000256" key="5">
    <source>
        <dbReference type="ARBA" id="ARBA00023136"/>
    </source>
</evidence>
<feature type="transmembrane region" description="Helical" evidence="6">
    <location>
        <begin position="126"/>
        <end position="144"/>
    </location>
</feature>
<keyword evidence="5 6" id="KW-0472">Membrane</keyword>
<dbReference type="Proteomes" id="UP001235712">
    <property type="component" value="Unassembled WGS sequence"/>
</dbReference>
<evidence type="ECO:0000256" key="6">
    <source>
        <dbReference type="SAM" id="Phobius"/>
    </source>
</evidence>
<keyword evidence="9" id="KW-1185">Reference proteome</keyword>
<dbReference type="Gene3D" id="1.20.81.30">
    <property type="entry name" value="Type II secretion system (T2SS), domain F"/>
    <property type="match status" value="1"/>
</dbReference>
<sequence>MSALGALVGASVGLGAWLVLLGVPWRRRPTLDQRLAPYLRGGPLAIVELRHSGTAFGELAVLALDRAQRGVARISGGNASVERRLQQLGTSLSVEQFRAQQVLAGAVGTGAGAGAAALLATGNGLSVVSLVGLVVIGMLLGVLGRDQALDWQVRRRKQRILTEFPAVAEILALAVGAGEGPLGALDRVARTCNGDLPAEIRRTLADARTGRSLSEALNDLADRTSIPSLARFVDGIVVAVERGTPLADVLRAQAQDVRELTRRRLMESGGRREIGAMVPVVFLILPVTVLFALYPGLAVLELTV</sequence>
<evidence type="ECO:0000313" key="9">
    <source>
        <dbReference type="Proteomes" id="UP001235712"/>
    </source>
</evidence>
<evidence type="ECO:0000259" key="7">
    <source>
        <dbReference type="Pfam" id="PF00482"/>
    </source>
</evidence>
<evidence type="ECO:0000313" key="8">
    <source>
        <dbReference type="EMBL" id="MDP9825357.1"/>
    </source>
</evidence>
<keyword evidence="4 6" id="KW-1133">Transmembrane helix</keyword>
<evidence type="ECO:0000256" key="1">
    <source>
        <dbReference type="ARBA" id="ARBA00004651"/>
    </source>
</evidence>
<organism evidence="8 9">
    <name type="scientific">Kineosporia succinea</name>
    <dbReference type="NCBI Taxonomy" id="84632"/>
    <lineage>
        <taxon>Bacteria</taxon>
        <taxon>Bacillati</taxon>
        <taxon>Actinomycetota</taxon>
        <taxon>Actinomycetes</taxon>
        <taxon>Kineosporiales</taxon>
        <taxon>Kineosporiaceae</taxon>
        <taxon>Kineosporia</taxon>
    </lineage>
</organism>
<dbReference type="PANTHER" id="PTHR35007">
    <property type="entry name" value="INTEGRAL MEMBRANE PROTEIN-RELATED"/>
    <property type="match status" value="1"/>
</dbReference>
<protein>
    <submittedName>
        <fullName evidence="8">Tight adherence protein C</fullName>
    </submittedName>
</protein>
<comment type="caution">
    <text evidence="8">The sequence shown here is derived from an EMBL/GenBank/DDBJ whole genome shotgun (WGS) entry which is preliminary data.</text>
</comment>
<feature type="transmembrane region" description="Helical" evidence="6">
    <location>
        <begin position="274"/>
        <end position="294"/>
    </location>
</feature>
<feature type="transmembrane region" description="Helical" evidence="6">
    <location>
        <begin position="6"/>
        <end position="25"/>
    </location>
</feature>
<dbReference type="RefSeq" id="WP_307239054.1">
    <property type="nucleotide sequence ID" value="NZ_JAUSQZ010000001.1"/>
</dbReference>
<dbReference type="InterPro" id="IPR042094">
    <property type="entry name" value="T2SS_GspF_sf"/>
</dbReference>
<comment type="subcellular location">
    <subcellularLocation>
        <location evidence="1">Cell membrane</location>
        <topology evidence="1">Multi-pass membrane protein</topology>
    </subcellularLocation>
</comment>
<feature type="transmembrane region" description="Helical" evidence="6">
    <location>
        <begin position="102"/>
        <end position="120"/>
    </location>
</feature>
<dbReference type="PANTHER" id="PTHR35007:SF2">
    <property type="entry name" value="PILUS ASSEMBLE PROTEIN"/>
    <property type="match status" value="1"/>
</dbReference>
<dbReference type="EMBL" id="JAUSQZ010000001">
    <property type="protein sequence ID" value="MDP9825357.1"/>
    <property type="molecule type" value="Genomic_DNA"/>
</dbReference>
<dbReference type="Pfam" id="PF00482">
    <property type="entry name" value="T2SSF"/>
    <property type="match status" value="1"/>
</dbReference>
<proteinExistence type="predicted"/>
<reference evidence="8 9" key="1">
    <citation type="submission" date="2023-07" db="EMBL/GenBank/DDBJ databases">
        <title>Sequencing the genomes of 1000 actinobacteria strains.</title>
        <authorList>
            <person name="Klenk H.-P."/>
        </authorList>
    </citation>
    <scope>NUCLEOTIDE SEQUENCE [LARGE SCALE GENOMIC DNA]</scope>
    <source>
        <strain evidence="8 9">DSM 44388</strain>
    </source>
</reference>
<name>A0ABT9NY56_9ACTN</name>
<keyword evidence="2" id="KW-1003">Cell membrane</keyword>
<evidence type="ECO:0000256" key="4">
    <source>
        <dbReference type="ARBA" id="ARBA00022989"/>
    </source>
</evidence>
<gene>
    <name evidence="8" type="ORF">J2S57_001106</name>
</gene>
<dbReference type="InterPro" id="IPR018076">
    <property type="entry name" value="T2SS_GspF_dom"/>
</dbReference>
<evidence type="ECO:0000256" key="2">
    <source>
        <dbReference type="ARBA" id="ARBA00022475"/>
    </source>
</evidence>
<accession>A0ABT9NY56</accession>
<evidence type="ECO:0000256" key="3">
    <source>
        <dbReference type="ARBA" id="ARBA00022692"/>
    </source>
</evidence>
<keyword evidence="3 6" id="KW-0812">Transmembrane</keyword>